<dbReference type="EMBL" id="GGFM01008969">
    <property type="protein sequence ID" value="MBW29720.1"/>
    <property type="molecule type" value="Transcribed_RNA"/>
</dbReference>
<keyword evidence="1" id="KW-0732">Signal</keyword>
<protein>
    <submittedName>
        <fullName evidence="2">Putative secreted peptide</fullName>
    </submittedName>
</protein>
<dbReference type="AlphaFoldDB" id="A0A2M3ZMP0"/>
<feature type="signal peptide" evidence="1">
    <location>
        <begin position="1"/>
        <end position="29"/>
    </location>
</feature>
<evidence type="ECO:0000256" key="1">
    <source>
        <dbReference type="SAM" id="SignalP"/>
    </source>
</evidence>
<proteinExistence type="predicted"/>
<evidence type="ECO:0000313" key="2">
    <source>
        <dbReference type="EMBL" id="MBW29720.1"/>
    </source>
</evidence>
<sequence length="187" mass="21899">MRDADVHRRARWNVARFATLLLLVRTEQARVVALLHDDEGDARLVVRLELNTRLADCRKLVLQHVRELALGHTVPVEDDSVRLETTGRFVEHDQQLPYHAAQLLDDLLTMLLNAYGGSVSRRMRIHRTNHSRNRGLLVITGRWMGNVRTEEDHWFVEYFRSDRGHQDRVDSTQLHVDLETQIGERLW</sequence>
<reference evidence="2" key="1">
    <citation type="submission" date="2018-01" db="EMBL/GenBank/DDBJ databases">
        <title>An insight into the sialome of Amazonian anophelines.</title>
        <authorList>
            <person name="Ribeiro J.M."/>
            <person name="Scarpassa V."/>
            <person name="Calvo E."/>
        </authorList>
    </citation>
    <scope>NUCLEOTIDE SEQUENCE</scope>
    <source>
        <tissue evidence="2">Salivary glands</tissue>
    </source>
</reference>
<accession>A0A2M3ZMP0</accession>
<feature type="chain" id="PRO_5014740156" evidence="1">
    <location>
        <begin position="30"/>
        <end position="187"/>
    </location>
</feature>
<organism evidence="2">
    <name type="scientific">Anopheles braziliensis</name>
    <dbReference type="NCBI Taxonomy" id="58242"/>
    <lineage>
        <taxon>Eukaryota</taxon>
        <taxon>Metazoa</taxon>
        <taxon>Ecdysozoa</taxon>
        <taxon>Arthropoda</taxon>
        <taxon>Hexapoda</taxon>
        <taxon>Insecta</taxon>
        <taxon>Pterygota</taxon>
        <taxon>Neoptera</taxon>
        <taxon>Endopterygota</taxon>
        <taxon>Diptera</taxon>
        <taxon>Nematocera</taxon>
        <taxon>Culicoidea</taxon>
        <taxon>Culicidae</taxon>
        <taxon>Anophelinae</taxon>
        <taxon>Anopheles</taxon>
    </lineage>
</organism>
<name>A0A2M3ZMP0_9DIPT</name>